<proteinExistence type="predicted"/>
<name>A0A183MCZ4_9TREM</name>
<dbReference type="AlphaFoldDB" id="A0A183MCZ4"/>
<keyword evidence="3" id="KW-1185">Reference proteome</keyword>
<dbReference type="STRING" id="48269.A0A183MCZ4"/>
<protein>
    <submittedName>
        <fullName evidence="2">Uncharacterized protein</fullName>
    </submittedName>
</protein>
<dbReference type="EMBL" id="UZAI01011754">
    <property type="protein sequence ID" value="VDP09325.1"/>
    <property type="molecule type" value="Genomic_DNA"/>
</dbReference>
<feature type="region of interest" description="Disordered" evidence="1">
    <location>
        <begin position="108"/>
        <end position="127"/>
    </location>
</feature>
<gene>
    <name evidence="2" type="ORF">SMRZ_LOCUS13919</name>
</gene>
<organism evidence="2 3">
    <name type="scientific">Schistosoma margrebowiei</name>
    <dbReference type="NCBI Taxonomy" id="48269"/>
    <lineage>
        <taxon>Eukaryota</taxon>
        <taxon>Metazoa</taxon>
        <taxon>Spiralia</taxon>
        <taxon>Lophotrochozoa</taxon>
        <taxon>Platyhelminthes</taxon>
        <taxon>Trematoda</taxon>
        <taxon>Digenea</taxon>
        <taxon>Strigeidida</taxon>
        <taxon>Schistosomatoidea</taxon>
        <taxon>Schistosomatidae</taxon>
        <taxon>Schistosoma</taxon>
    </lineage>
</organism>
<reference evidence="2 3" key="1">
    <citation type="submission" date="2018-11" db="EMBL/GenBank/DDBJ databases">
        <authorList>
            <consortium name="Pathogen Informatics"/>
        </authorList>
    </citation>
    <scope>NUCLEOTIDE SEQUENCE [LARGE SCALE GENOMIC DNA]</scope>
    <source>
        <strain evidence="2 3">Zambia</strain>
    </source>
</reference>
<evidence type="ECO:0000313" key="2">
    <source>
        <dbReference type="EMBL" id="VDP09325.1"/>
    </source>
</evidence>
<sequence length="179" mass="19707">KRASIILDNCVSQITSTNDRGRRSSRGRPRKSDVTLPNPSLENPDSVNPLSCSREQFDQATAECFLSELCTISSARPLLRCGLGRTVALNELNQANGNSEDSFVVNSLSERSRASHRTRSTTSGHSSEDRRLYALDLVGLQEILARGELPQGPGQVISQLRLVALLYRIPILFHISLYG</sequence>
<evidence type="ECO:0000256" key="1">
    <source>
        <dbReference type="SAM" id="MobiDB-lite"/>
    </source>
</evidence>
<evidence type="ECO:0000313" key="3">
    <source>
        <dbReference type="Proteomes" id="UP000277204"/>
    </source>
</evidence>
<feature type="non-terminal residue" evidence="2">
    <location>
        <position position="1"/>
    </location>
</feature>
<feature type="compositionally biased region" description="Polar residues" evidence="1">
    <location>
        <begin position="35"/>
        <end position="49"/>
    </location>
</feature>
<accession>A0A183MCZ4</accession>
<feature type="region of interest" description="Disordered" evidence="1">
    <location>
        <begin position="16"/>
        <end position="49"/>
    </location>
</feature>
<dbReference type="Proteomes" id="UP000277204">
    <property type="component" value="Unassembled WGS sequence"/>
</dbReference>